<dbReference type="EMBL" id="JTDF01019895">
    <property type="protein sequence ID" value="KAF8562466.1"/>
    <property type="molecule type" value="Genomic_DNA"/>
</dbReference>
<keyword evidence="2" id="KW-1185">Reference proteome</keyword>
<organism evidence="1 2">
    <name type="scientific">Paragonimus westermani</name>
    <dbReference type="NCBI Taxonomy" id="34504"/>
    <lineage>
        <taxon>Eukaryota</taxon>
        <taxon>Metazoa</taxon>
        <taxon>Spiralia</taxon>
        <taxon>Lophotrochozoa</taxon>
        <taxon>Platyhelminthes</taxon>
        <taxon>Trematoda</taxon>
        <taxon>Digenea</taxon>
        <taxon>Plagiorchiida</taxon>
        <taxon>Troglotremata</taxon>
        <taxon>Troglotrematidae</taxon>
        <taxon>Paragonimus</taxon>
    </lineage>
</organism>
<reference evidence="1 2" key="1">
    <citation type="submission" date="2019-07" db="EMBL/GenBank/DDBJ databases">
        <title>Annotation for the trematode Paragonimus westermani.</title>
        <authorList>
            <person name="Choi Y.-J."/>
        </authorList>
    </citation>
    <scope>NUCLEOTIDE SEQUENCE [LARGE SCALE GENOMIC DNA]</scope>
    <source>
        <strain evidence="1">180907_Pwestermani</strain>
    </source>
</reference>
<evidence type="ECO:0000313" key="2">
    <source>
        <dbReference type="Proteomes" id="UP000699462"/>
    </source>
</evidence>
<gene>
    <name evidence="1" type="ORF">P879_11874</name>
</gene>
<evidence type="ECO:0000313" key="1">
    <source>
        <dbReference type="EMBL" id="KAF8562466.1"/>
    </source>
</evidence>
<dbReference type="OrthoDB" id="2275718at2759"/>
<dbReference type="Proteomes" id="UP000699462">
    <property type="component" value="Unassembled WGS sequence"/>
</dbReference>
<dbReference type="AlphaFoldDB" id="A0A8T0D4X0"/>
<accession>A0A8T0D4X0</accession>
<protein>
    <submittedName>
        <fullName evidence="1">Uncharacterized protein</fullName>
    </submittedName>
</protein>
<sequence>MSVQRGKVKTVPRSRGQRVPVNSANFPKAIHVVSLRRVIWIGF</sequence>
<name>A0A8T0D4X0_9TREM</name>
<proteinExistence type="predicted"/>
<comment type="caution">
    <text evidence="1">The sequence shown here is derived from an EMBL/GenBank/DDBJ whole genome shotgun (WGS) entry which is preliminary data.</text>
</comment>